<accession>A0A9D1A548</accession>
<feature type="compositionally biased region" description="Basic and acidic residues" evidence="1">
    <location>
        <begin position="35"/>
        <end position="46"/>
    </location>
</feature>
<name>A0A9D1A548_9FIRM</name>
<organism evidence="2 3">
    <name type="scientific">Candidatus Copromonas faecavium</name>
    <name type="common">nom. illeg.</name>
    <dbReference type="NCBI Taxonomy" id="2840740"/>
    <lineage>
        <taxon>Bacteria</taxon>
        <taxon>Bacillati</taxon>
        <taxon>Bacillota</taxon>
        <taxon>Clostridia</taxon>
        <taxon>Lachnospirales</taxon>
        <taxon>Lachnospiraceae</taxon>
        <taxon>Candidatus Copromonas (nom. illeg.)</taxon>
    </lineage>
</organism>
<evidence type="ECO:0000313" key="2">
    <source>
        <dbReference type="EMBL" id="HIR06214.1"/>
    </source>
</evidence>
<feature type="region of interest" description="Disordered" evidence="1">
    <location>
        <begin position="25"/>
        <end position="46"/>
    </location>
</feature>
<gene>
    <name evidence="2" type="ORF">IAB28_09665</name>
</gene>
<dbReference type="EMBL" id="DVGC01000057">
    <property type="protein sequence ID" value="HIR06214.1"/>
    <property type="molecule type" value="Genomic_DNA"/>
</dbReference>
<reference evidence="2" key="2">
    <citation type="journal article" date="2021" name="PeerJ">
        <title>Extensive microbial diversity within the chicken gut microbiome revealed by metagenomics and culture.</title>
        <authorList>
            <person name="Gilroy R."/>
            <person name="Ravi A."/>
            <person name="Getino M."/>
            <person name="Pursley I."/>
            <person name="Horton D.L."/>
            <person name="Alikhan N.F."/>
            <person name="Baker D."/>
            <person name="Gharbi K."/>
            <person name="Hall N."/>
            <person name="Watson M."/>
            <person name="Adriaenssens E.M."/>
            <person name="Foster-Nyarko E."/>
            <person name="Jarju S."/>
            <person name="Secka A."/>
            <person name="Antonio M."/>
            <person name="Oren A."/>
            <person name="Chaudhuri R.R."/>
            <person name="La Ragione R."/>
            <person name="Hildebrand F."/>
            <person name="Pallen M.J."/>
        </authorList>
    </citation>
    <scope>NUCLEOTIDE SEQUENCE</scope>
    <source>
        <strain evidence="2">CHK180-2868</strain>
    </source>
</reference>
<comment type="caution">
    <text evidence="2">The sequence shown here is derived from an EMBL/GenBank/DDBJ whole genome shotgun (WGS) entry which is preliminary data.</text>
</comment>
<dbReference type="Proteomes" id="UP000824250">
    <property type="component" value="Unassembled WGS sequence"/>
</dbReference>
<sequence length="46" mass="5017">MLQKLCPRRKNHTVMGIGTAGVVLRAPGQRTAPGETRENDGRKADE</sequence>
<evidence type="ECO:0000256" key="1">
    <source>
        <dbReference type="SAM" id="MobiDB-lite"/>
    </source>
</evidence>
<proteinExistence type="predicted"/>
<protein>
    <submittedName>
        <fullName evidence="2">Uncharacterized protein</fullName>
    </submittedName>
</protein>
<evidence type="ECO:0000313" key="3">
    <source>
        <dbReference type="Proteomes" id="UP000824250"/>
    </source>
</evidence>
<dbReference type="AlphaFoldDB" id="A0A9D1A548"/>
<reference evidence="2" key="1">
    <citation type="submission" date="2020-10" db="EMBL/GenBank/DDBJ databases">
        <authorList>
            <person name="Gilroy R."/>
        </authorList>
    </citation>
    <scope>NUCLEOTIDE SEQUENCE</scope>
    <source>
        <strain evidence="2">CHK180-2868</strain>
    </source>
</reference>